<evidence type="ECO:0000256" key="18">
    <source>
        <dbReference type="SAM" id="SignalP"/>
    </source>
</evidence>
<dbReference type="GO" id="GO:0005576">
    <property type="term" value="C:extracellular region"/>
    <property type="evidence" value="ECO:0007669"/>
    <property type="project" value="UniProtKB-SubCell"/>
</dbReference>
<dbReference type="InterPro" id="IPR013319">
    <property type="entry name" value="GH11/12"/>
</dbReference>
<dbReference type="VEuPathDB" id="FungiDB:AFUB_047990"/>
<keyword evidence="8 14" id="KW-0858">Xylan degradation</keyword>
<accession>B0XXD9</accession>
<dbReference type="PRINTS" id="PR00911">
    <property type="entry name" value="GLHYDRLASE11"/>
</dbReference>
<keyword evidence="9 18" id="KW-0732">Signal</keyword>
<feature type="transmembrane region" description="Helical" evidence="17">
    <location>
        <begin position="280"/>
        <end position="304"/>
    </location>
</feature>
<sequence length="313" mass="33081">MISISSLSFGLAAIAGAYALPSDKSVSLAERQTITTSQTGTNNGYYYSFWTNGAGSVQYTNGAGGEYSVTWANQNGGDFTCGKGWNPGSDHDITFSGSFNPSGNAYLSVYGWTTNPLVEYYILENYGSYNPGSGMTHKGTVTSDGSTYDIYEHQQVNQPSIVGTATFNQYWSIRQNKRSSGTVTTANHFKAWASLGMNLGTHNYQIVSTEGYESSGTSTITVSSGGSSSGGSGGSSSTTSSGSSPTGGSGSVSLLPYGCGFMCILTVIVLCFVGPVRWNWLVWSYLLLFGHLPGFELVLLPVLVVPSCRVISK</sequence>
<dbReference type="SUPFAM" id="SSF49899">
    <property type="entry name" value="Concanavalin A-like lectins/glucanases"/>
    <property type="match status" value="1"/>
</dbReference>
<feature type="active site" description="Proton donor" evidence="14">
    <location>
        <position position="210"/>
    </location>
</feature>
<dbReference type="OrthoDB" id="2115822at2759"/>
<keyword evidence="7" id="KW-0964">Secreted</keyword>
<dbReference type="FunFam" id="2.60.120.180:FF:000001">
    <property type="entry name" value="Endo-1,4-beta-xylanase"/>
    <property type="match status" value="1"/>
</dbReference>
<dbReference type="InterPro" id="IPR033123">
    <property type="entry name" value="GH11_dom"/>
</dbReference>
<dbReference type="AlphaFoldDB" id="B0XXD9"/>
<evidence type="ECO:0000256" key="8">
    <source>
        <dbReference type="ARBA" id="ARBA00022651"/>
    </source>
</evidence>
<dbReference type="Proteomes" id="UP000001699">
    <property type="component" value="Unassembled WGS sequence"/>
</dbReference>
<dbReference type="PROSITE" id="PS51761">
    <property type="entry name" value="GH11_3"/>
    <property type="match status" value="1"/>
</dbReference>
<dbReference type="EC" id="3.2.1.8" evidence="6 14"/>
<evidence type="ECO:0000256" key="9">
    <source>
        <dbReference type="ARBA" id="ARBA00022729"/>
    </source>
</evidence>
<feature type="compositionally biased region" description="Low complexity" evidence="16">
    <location>
        <begin position="235"/>
        <end position="244"/>
    </location>
</feature>
<evidence type="ECO:0000256" key="15">
    <source>
        <dbReference type="RuleBase" id="RU362015"/>
    </source>
</evidence>
<keyword evidence="12 14" id="KW-0326">Glycosidase</keyword>
<evidence type="ECO:0000256" key="13">
    <source>
        <dbReference type="ARBA" id="ARBA00023326"/>
    </source>
</evidence>
<feature type="region of interest" description="Disordered" evidence="16">
    <location>
        <begin position="218"/>
        <end position="247"/>
    </location>
</feature>
<name>B0XXD9_ASPFC</name>
<comment type="pathway">
    <text evidence="4 14 15">Glycan degradation; xylan degradation.</text>
</comment>
<evidence type="ECO:0000256" key="12">
    <source>
        <dbReference type="ARBA" id="ARBA00023295"/>
    </source>
</evidence>
<dbReference type="Pfam" id="PF00457">
    <property type="entry name" value="Glyco_hydro_11"/>
    <property type="match status" value="1"/>
</dbReference>
<comment type="catalytic activity">
    <reaction evidence="1 14 15">
        <text>Endohydrolysis of (1-&gt;4)-beta-D-xylosidic linkages in xylans.</text>
        <dbReference type="EC" id="3.2.1.8"/>
    </reaction>
</comment>
<gene>
    <name evidence="20" type="ORF">AFUB_047990</name>
</gene>
<dbReference type="Gene3D" id="2.60.120.180">
    <property type="match status" value="1"/>
</dbReference>
<evidence type="ECO:0000256" key="2">
    <source>
        <dbReference type="ARBA" id="ARBA00002059"/>
    </source>
</evidence>
<evidence type="ECO:0000313" key="21">
    <source>
        <dbReference type="Proteomes" id="UP000001699"/>
    </source>
</evidence>
<dbReference type="PANTHER" id="PTHR46828:SF4">
    <property type="entry name" value="ENDO-1,4-BETA-XYLANASE"/>
    <property type="match status" value="1"/>
</dbReference>
<dbReference type="InterPro" id="IPR018208">
    <property type="entry name" value="GH11_AS_1"/>
</dbReference>
<dbReference type="PROSITE" id="PS00776">
    <property type="entry name" value="GH11_1"/>
    <property type="match status" value="1"/>
</dbReference>
<keyword evidence="21" id="KW-1185">Reference proteome</keyword>
<keyword evidence="17" id="KW-1133">Transmembrane helix</keyword>
<evidence type="ECO:0000256" key="11">
    <source>
        <dbReference type="ARBA" id="ARBA00023277"/>
    </source>
</evidence>
<dbReference type="GO" id="GO:0031176">
    <property type="term" value="F:endo-1,4-beta-xylanase activity"/>
    <property type="evidence" value="ECO:0007669"/>
    <property type="project" value="UniProtKB-UniRule"/>
</dbReference>
<dbReference type="PANTHER" id="PTHR46828">
    <property type="entry name" value="ENDO-1,4-BETA-XYLANASE A-RELATED"/>
    <property type="match status" value="1"/>
</dbReference>
<dbReference type="UniPathway" id="UPA00114"/>
<keyword evidence="17" id="KW-0812">Transmembrane</keyword>
<evidence type="ECO:0000256" key="1">
    <source>
        <dbReference type="ARBA" id="ARBA00000681"/>
    </source>
</evidence>
<dbReference type="HOGENOM" id="CLU_052631_0_0_1"/>
<feature type="domain" description="GH11" evidence="19">
    <location>
        <begin position="33"/>
        <end position="223"/>
    </location>
</feature>
<dbReference type="GO" id="GO:0045493">
    <property type="term" value="P:xylan catabolic process"/>
    <property type="evidence" value="ECO:0007669"/>
    <property type="project" value="UniProtKB-UniRule"/>
</dbReference>
<evidence type="ECO:0000256" key="3">
    <source>
        <dbReference type="ARBA" id="ARBA00004613"/>
    </source>
</evidence>
<evidence type="ECO:0000256" key="4">
    <source>
        <dbReference type="ARBA" id="ARBA00004851"/>
    </source>
</evidence>
<evidence type="ECO:0000256" key="6">
    <source>
        <dbReference type="ARBA" id="ARBA00012590"/>
    </source>
</evidence>
<comment type="similarity">
    <text evidence="5 14 15">Belongs to the glycosyl hydrolase 11 (cellulase G) family.</text>
</comment>
<evidence type="ECO:0000256" key="16">
    <source>
        <dbReference type="SAM" id="MobiDB-lite"/>
    </source>
</evidence>
<evidence type="ECO:0000256" key="7">
    <source>
        <dbReference type="ARBA" id="ARBA00022525"/>
    </source>
</evidence>
<evidence type="ECO:0000259" key="19">
    <source>
        <dbReference type="PROSITE" id="PS51761"/>
    </source>
</evidence>
<comment type="function">
    <text evidence="2">Endo-1,4-beta-xylanase involved in the hydrolysis of xylan, a major structural heterogeneous polysaccharide found in plant biomass representing the second most abundant polysaccharide in the biosphere, after cellulose.</text>
</comment>
<feature type="active site" description="Nucleophile" evidence="14">
    <location>
        <position position="119"/>
    </location>
</feature>
<keyword evidence="13 14" id="KW-0624">Polysaccharide degradation</keyword>
<comment type="subcellular location">
    <subcellularLocation>
        <location evidence="3">Secreted</location>
    </subcellularLocation>
</comment>
<evidence type="ECO:0000256" key="10">
    <source>
        <dbReference type="ARBA" id="ARBA00022801"/>
    </source>
</evidence>
<evidence type="ECO:0000256" key="14">
    <source>
        <dbReference type="PROSITE-ProRule" id="PRU01097"/>
    </source>
</evidence>
<proteinExistence type="inferred from homology"/>
<feature type="transmembrane region" description="Helical" evidence="17">
    <location>
        <begin position="254"/>
        <end position="273"/>
    </location>
</feature>
<keyword evidence="11 14" id="KW-0119">Carbohydrate metabolism</keyword>
<evidence type="ECO:0000256" key="5">
    <source>
        <dbReference type="ARBA" id="ARBA00007792"/>
    </source>
</evidence>
<feature type="signal peptide" evidence="18">
    <location>
        <begin position="1"/>
        <end position="19"/>
    </location>
</feature>
<reference evidence="20 21" key="1">
    <citation type="journal article" date="2008" name="PLoS Genet.">
        <title>Genomic islands in the pathogenic filamentous fungus Aspergillus fumigatus.</title>
        <authorList>
            <person name="Fedorova N.D."/>
            <person name="Khaldi N."/>
            <person name="Joardar V.S."/>
            <person name="Maiti R."/>
            <person name="Amedeo P."/>
            <person name="Anderson M.J."/>
            <person name="Crabtree J."/>
            <person name="Silva J.C."/>
            <person name="Badger J.H."/>
            <person name="Albarraq A."/>
            <person name="Angiuoli S."/>
            <person name="Bussey H."/>
            <person name="Bowyer P."/>
            <person name="Cotty P.J."/>
            <person name="Dyer P.S."/>
            <person name="Egan A."/>
            <person name="Galens K."/>
            <person name="Fraser-Liggett C.M."/>
            <person name="Haas B.J."/>
            <person name="Inman J.M."/>
            <person name="Kent R."/>
            <person name="Lemieux S."/>
            <person name="Malavazi I."/>
            <person name="Orvis J."/>
            <person name="Roemer T."/>
            <person name="Ronning C.M."/>
            <person name="Sundaram J.P."/>
            <person name="Sutton G."/>
            <person name="Turner G."/>
            <person name="Venter J.C."/>
            <person name="White O.R."/>
            <person name="Whitty B.R."/>
            <person name="Youngman P."/>
            <person name="Wolfe K.H."/>
            <person name="Goldman G.H."/>
            <person name="Wortman J.R."/>
            <person name="Jiang B."/>
            <person name="Denning D.W."/>
            <person name="Nierman W.C."/>
        </authorList>
    </citation>
    <scope>NUCLEOTIDE SEQUENCE [LARGE SCALE GENOMIC DNA]</scope>
    <source>
        <strain evidence="21">CBS 144.89 / FGSC A1163 / CEA10</strain>
    </source>
</reference>
<keyword evidence="17" id="KW-0472">Membrane</keyword>
<dbReference type="EMBL" id="DS499596">
    <property type="protein sequence ID" value="EDP53613.1"/>
    <property type="molecule type" value="Genomic_DNA"/>
</dbReference>
<evidence type="ECO:0000313" key="20">
    <source>
        <dbReference type="EMBL" id="EDP53613.1"/>
    </source>
</evidence>
<feature type="chain" id="PRO_5002760277" description="Endo-1,4-beta-xylanase" evidence="18">
    <location>
        <begin position="20"/>
        <end position="313"/>
    </location>
</feature>
<dbReference type="InterPro" id="IPR001137">
    <property type="entry name" value="Glyco_hydro_11"/>
</dbReference>
<protein>
    <recommendedName>
        <fullName evidence="6 14">Endo-1,4-beta-xylanase</fullName>
        <ecNumber evidence="6 14">3.2.1.8</ecNumber>
    </recommendedName>
</protein>
<organism evidence="20 21">
    <name type="scientific">Aspergillus fumigatus (strain CBS 144.89 / FGSC A1163 / CEA10)</name>
    <name type="common">Neosartorya fumigata</name>
    <dbReference type="NCBI Taxonomy" id="451804"/>
    <lineage>
        <taxon>Eukaryota</taxon>
        <taxon>Fungi</taxon>
        <taxon>Dikarya</taxon>
        <taxon>Ascomycota</taxon>
        <taxon>Pezizomycotina</taxon>
        <taxon>Eurotiomycetes</taxon>
        <taxon>Eurotiomycetidae</taxon>
        <taxon>Eurotiales</taxon>
        <taxon>Aspergillaceae</taxon>
        <taxon>Aspergillus</taxon>
        <taxon>Aspergillus subgen. Fumigati</taxon>
    </lineage>
</organism>
<keyword evidence="10 14" id="KW-0378">Hydrolase</keyword>
<dbReference type="PhylomeDB" id="B0XXD9"/>
<evidence type="ECO:0000256" key="17">
    <source>
        <dbReference type="SAM" id="Phobius"/>
    </source>
</evidence>
<dbReference type="InterPro" id="IPR013320">
    <property type="entry name" value="ConA-like_dom_sf"/>
</dbReference>